<dbReference type="Pfam" id="PF22629">
    <property type="entry name" value="ACT_AHAS_ss"/>
    <property type="match status" value="1"/>
</dbReference>
<dbReference type="PANTHER" id="PTHR30239">
    <property type="entry name" value="ACETOLACTATE SYNTHASE SMALL SUBUNIT"/>
    <property type="match status" value="1"/>
</dbReference>
<comment type="caution">
    <text evidence="10">The sequence shown here is derived from an EMBL/GenBank/DDBJ whole genome shotgun (WGS) entry which is preliminary data.</text>
</comment>
<dbReference type="Proteomes" id="UP001623592">
    <property type="component" value="Unassembled WGS sequence"/>
</dbReference>
<dbReference type="PANTHER" id="PTHR30239:SF0">
    <property type="entry name" value="ACETOLACTATE SYNTHASE SMALL SUBUNIT 1, CHLOROPLASTIC"/>
    <property type="match status" value="1"/>
</dbReference>
<evidence type="ECO:0000256" key="6">
    <source>
        <dbReference type="ARBA" id="ARBA00023304"/>
    </source>
</evidence>
<evidence type="ECO:0000256" key="4">
    <source>
        <dbReference type="ARBA" id="ARBA00011744"/>
    </source>
</evidence>
<comment type="subunit">
    <text evidence="4 8">Dimer of large and small chains.</text>
</comment>
<dbReference type="InterPro" id="IPR002912">
    <property type="entry name" value="ACT_dom"/>
</dbReference>
<dbReference type="InterPro" id="IPR027271">
    <property type="entry name" value="Acetolactate_synth/TF_NikR_C"/>
</dbReference>
<comment type="similarity">
    <text evidence="3 8">Belongs to the acetolactate synthase small subunit family.</text>
</comment>
<dbReference type="PROSITE" id="PS51671">
    <property type="entry name" value="ACT"/>
    <property type="match status" value="1"/>
</dbReference>
<evidence type="ECO:0000313" key="11">
    <source>
        <dbReference type="Proteomes" id="UP001623592"/>
    </source>
</evidence>
<name>A0ABW8TA02_9CLOT</name>
<protein>
    <recommendedName>
        <fullName evidence="8">Acetolactate synthase small subunit</fullName>
        <shortName evidence="8">AHAS</shortName>
        <shortName evidence="8">ALS</shortName>
        <ecNumber evidence="8">2.2.1.6</ecNumber>
    </recommendedName>
    <alternativeName>
        <fullName evidence="8">Acetohydroxy-acid synthase small subunit</fullName>
    </alternativeName>
</protein>
<reference evidence="10 11" key="1">
    <citation type="submission" date="2024-11" db="EMBL/GenBank/DDBJ databases">
        <authorList>
            <person name="Heng Y.C."/>
            <person name="Lim A.C.H."/>
            <person name="Lee J.K.Y."/>
            <person name="Kittelmann S."/>
        </authorList>
    </citation>
    <scope>NUCLEOTIDE SEQUENCE [LARGE SCALE GENOMIC DNA]</scope>
    <source>
        <strain evidence="10 11">WILCCON 0114</strain>
    </source>
</reference>
<dbReference type="NCBIfam" id="TIGR00119">
    <property type="entry name" value="acolac_sm"/>
    <property type="match status" value="1"/>
</dbReference>
<dbReference type="Gene3D" id="3.30.70.1150">
    <property type="entry name" value="ACT-like. Chain A, domain 2"/>
    <property type="match status" value="1"/>
</dbReference>
<keyword evidence="8 10" id="KW-0808">Transferase</keyword>
<proteinExistence type="inferred from homology"/>
<dbReference type="InterPro" id="IPR045865">
    <property type="entry name" value="ACT-like_dom_sf"/>
</dbReference>
<comment type="catalytic activity">
    <reaction evidence="7 8">
        <text>2 pyruvate + H(+) = (2S)-2-acetolactate + CO2</text>
        <dbReference type="Rhea" id="RHEA:25249"/>
        <dbReference type="ChEBI" id="CHEBI:15361"/>
        <dbReference type="ChEBI" id="CHEBI:15378"/>
        <dbReference type="ChEBI" id="CHEBI:16526"/>
        <dbReference type="ChEBI" id="CHEBI:58476"/>
        <dbReference type="EC" id="2.2.1.6"/>
    </reaction>
</comment>
<dbReference type="InterPro" id="IPR019455">
    <property type="entry name" value="Acetolactate_synth_ssu_C"/>
</dbReference>
<dbReference type="EC" id="2.2.1.6" evidence="8"/>
<dbReference type="Pfam" id="PF10369">
    <property type="entry name" value="ALS_ss_C"/>
    <property type="match status" value="1"/>
</dbReference>
<evidence type="ECO:0000256" key="8">
    <source>
        <dbReference type="RuleBase" id="RU368092"/>
    </source>
</evidence>
<dbReference type="RefSeq" id="WP_406785896.1">
    <property type="nucleotide sequence ID" value="NZ_JBJIAA010000001.1"/>
</dbReference>
<dbReference type="Gene3D" id="3.30.70.260">
    <property type="match status" value="1"/>
</dbReference>
<accession>A0ABW8TA02</accession>
<comment type="function">
    <text evidence="8">Catalyzes the conversion of 2 pyruvate molecules into acetolactate in the first common step of the biosynthetic pathway of the branched-amino acids such as leucine, isoleucine, and valine.</text>
</comment>
<dbReference type="NCBIfam" id="NF008864">
    <property type="entry name" value="PRK11895.1"/>
    <property type="match status" value="1"/>
</dbReference>
<dbReference type="SUPFAM" id="SSF55021">
    <property type="entry name" value="ACT-like"/>
    <property type="match status" value="2"/>
</dbReference>
<evidence type="ECO:0000256" key="7">
    <source>
        <dbReference type="ARBA" id="ARBA00048670"/>
    </source>
</evidence>
<comment type="pathway">
    <text evidence="1 8">Amino-acid biosynthesis; L-isoleucine biosynthesis; L-isoleucine from 2-oxobutanoate: step 1/4.</text>
</comment>
<organism evidence="10 11">
    <name type="scientific">Clostridium neuense</name>
    <dbReference type="NCBI Taxonomy" id="1728934"/>
    <lineage>
        <taxon>Bacteria</taxon>
        <taxon>Bacillati</taxon>
        <taxon>Bacillota</taxon>
        <taxon>Clostridia</taxon>
        <taxon>Eubacteriales</taxon>
        <taxon>Clostridiaceae</taxon>
        <taxon>Clostridium</taxon>
    </lineage>
</organism>
<dbReference type="CDD" id="cd04878">
    <property type="entry name" value="ACT_AHAS"/>
    <property type="match status" value="1"/>
</dbReference>
<evidence type="ECO:0000256" key="3">
    <source>
        <dbReference type="ARBA" id="ARBA00006341"/>
    </source>
</evidence>
<dbReference type="EMBL" id="JBJIAA010000001">
    <property type="protein sequence ID" value="MFL0249235.1"/>
    <property type="molecule type" value="Genomic_DNA"/>
</dbReference>
<sequence>MITLNPYVLSVLVDNNPGVLTRVCELFNRRGYNLESVTAGITENEKLSRLTLISKMNNEDEVEQLIKQIKKLEDVHKVILLSDSESVCKTIMFIKVNAKGAARQEILNCVNIFRAAVVDVTNETLTIEITGDSNKIEAFKKLLEAYGIIEVVSSGFIAIQRGMKSI</sequence>
<evidence type="ECO:0000313" key="10">
    <source>
        <dbReference type="EMBL" id="MFL0249235.1"/>
    </source>
</evidence>
<comment type="pathway">
    <text evidence="2 8">Amino-acid biosynthesis; L-valine biosynthesis; L-valine from pyruvate: step 1/4.</text>
</comment>
<dbReference type="InterPro" id="IPR004789">
    <property type="entry name" value="Acetalactate_synth_ssu"/>
</dbReference>
<evidence type="ECO:0000256" key="2">
    <source>
        <dbReference type="ARBA" id="ARBA00005025"/>
    </source>
</evidence>
<dbReference type="InterPro" id="IPR039557">
    <property type="entry name" value="AHAS_ACT"/>
</dbReference>
<gene>
    <name evidence="10" type="primary">ilvN</name>
    <name evidence="10" type="ORF">ACJDT4_02285</name>
</gene>
<dbReference type="GO" id="GO:0003984">
    <property type="term" value="F:acetolactate synthase activity"/>
    <property type="evidence" value="ECO:0007669"/>
    <property type="project" value="UniProtKB-EC"/>
</dbReference>
<keyword evidence="6 8" id="KW-0100">Branched-chain amino acid biosynthesis</keyword>
<feature type="domain" description="ACT" evidence="9">
    <location>
        <begin position="8"/>
        <end position="83"/>
    </location>
</feature>
<keyword evidence="5 8" id="KW-0028">Amino-acid biosynthesis</keyword>
<evidence type="ECO:0000259" key="9">
    <source>
        <dbReference type="PROSITE" id="PS51671"/>
    </source>
</evidence>
<evidence type="ECO:0000256" key="5">
    <source>
        <dbReference type="ARBA" id="ARBA00022605"/>
    </source>
</evidence>
<dbReference type="InterPro" id="IPR054480">
    <property type="entry name" value="AHAS_small-like_ACT"/>
</dbReference>
<keyword evidence="11" id="KW-1185">Reference proteome</keyword>
<evidence type="ECO:0000256" key="1">
    <source>
        <dbReference type="ARBA" id="ARBA00004974"/>
    </source>
</evidence>